<dbReference type="EMBL" id="ML986675">
    <property type="protein sequence ID" value="KAF2260680.1"/>
    <property type="molecule type" value="Genomic_DNA"/>
</dbReference>
<gene>
    <name evidence="2" type="ORF">CC78DRAFT_555473</name>
</gene>
<sequence length="328" mass="36363">MLRFGCSQLVIDRIDPLVQPGVAPSSHLHQIVGGNSFNTTMEAGKYDLVEESTCTSCTYSEDFSNYWTANLYYRSRNNTYKRVPQFANGGLVQRGGITVYYIPPYDGVSNVTSFQPGFRMLSGDPSLRSGGEMQRGICHRCFAGEGFEPFGGAPCVDQQYDSKELPLKECPGGIRSTVYFPTCWDGVNLDSPNHKEHMAYPTPSFEQGGKCPDSHPIHMPQLMYEVMWDTSIFNGELWKEGAEANGGQPFVYSFGDPTGYGQHGDYVFGWKGDALQRAMDQRCNNDRCDGVLLRQTDEESMTCAIGQKVEEDVEGWLDALPGGVPITP</sequence>
<dbReference type="Proteomes" id="UP000800093">
    <property type="component" value="Unassembled WGS sequence"/>
</dbReference>
<dbReference type="PANTHER" id="PTHR43662">
    <property type="match status" value="1"/>
</dbReference>
<organism evidence="2 3">
    <name type="scientific">Lojkania enalia</name>
    <dbReference type="NCBI Taxonomy" id="147567"/>
    <lineage>
        <taxon>Eukaryota</taxon>
        <taxon>Fungi</taxon>
        <taxon>Dikarya</taxon>
        <taxon>Ascomycota</taxon>
        <taxon>Pezizomycotina</taxon>
        <taxon>Dothideomycetes</taxon>
        <taxon>Pleosporomycetidae</taxon>
        <taxon>Pleosporales</taxon>
        <taxon>Pleosporales incertae sedis</taxon>
        <taxon>Lojkania</taxon>
    </lineage>
</organism>
<dbReference type="PANTHER" id="PTHR43662:SF2">
    <property type="entry name" value="DUF1996 DOMAIN-CONTAINING PROTEIN"/>
    <property type="match status" value="1"/>
</dbReference>
<evidence type="ECO:0000259" key="1">
    <source>
        <dbReference type="Pfam" id="PF09362"/>
    </source>
</evidence>
<feature type="domain" description="DUF1996" evidence="1">
    <location>
        <begin position="15"/>
        <end position="270"/>
    </location>
</feature>
<comment type="caution">
    <text evidence="2">The sequence shown here is derived from an EMBL/GenBank/DDBJ whole genome shotgun (WGS) entry which is preliminary data.</text>
</comment>
<evidence type="ECO:0000313" key="2">
    <source>
        <dbReference type="EMBL" id="KAF2260680.1"/>
    </source>
</evidence>
<protein>
    <recommendedName>
        <fullName evidence="1">DUF1996 domain-containing protein</fullName>
    </recommendedName>
</protein>
<evidence type="ECO:0000313" key="3">
    <source>
        <dbReference type="Proteomes" id="UP000800093"/>
    </source>
</evidence>
<proteinExistence type="predicted"/>
<accession>A0A9P4K5W1</accession>
<keyword evidence="3" id="KW-1185">Reference proteome</keyword>
<dbReference type="Pfam" id="PF09362">
    <property type="entry name" value="DUF1996"/>
    <property type="match status" value="1"/>
</dbReference>
<dbReference type="InterPro" id="IPR018535">
    <property type="entry name" value="DUF1996"/>
</dbReference>
<dbReference type="AlphaFoldDB" id="A0A9P4K5W1"/>
<name>A0A9P4K5W1_9PLEO</name>
<reference evidence="3" key="1">
    <citation type="journal article" date="2020" name="Stud. Mycol.">
        <title>101 Dothideomycetes genomes: A test case for predicting lifestyles and emergence of pathogens.</title>
        <authorList>
            <person name="Haridas S."/>
            <person name="Albert R."/>
            <person name="Binder M."/>
            <person name="Bloem J."/>
            <person name="LaButti K."/>
            <person name="Salamov A."/>
            <person name="Andreopoulos B."/>
            <person name="Baker S."/>
            <person name="Barry K."/>
            <person name="Bills G."/>
            <person name="Bluhm B."/>
            <person name="Cannon C."/>
            <person name="Castanera R."/>
            <person name="Culley D."/>
            <person name="Daum C."/>
            <person name="Ezra D."/>
            <person name="Gonzalez J."/>
            <person name="Henrissat B."/>
            <person name="Kuo A."/>
            <person name="Liang C."/>
            <person name="Lipzen A."/>
            <person name="Lutzoni F."/>
            <person name="Magnuson J."/>
            <person name="Mondo S."/>
            <person name="Nolan M."/>
            <person name="Ohm R."/>
            <person name="Pangilinan J."/>
            <person name="Park H.-J."/>
            <person name="Ramirez L."/>
            <person name="Alfaro M."/>
            <person name="Sun H."/>
            <person name="Tritt A."/>
            <person name="Yoshinaga Y."/>
            <person name="Zwiers L.-H."/>
            <person name="Turgeon B."/>
            <person name="Goodwin S."/>
            <person name="Spatafora J."/>
            <person name="Crous P."/>
            <person name="Grigoriev I."/>
        </authorList>
    </citation>
    <scope>NUCLEOTIDE SEQUENCE [LARGE SCALE GENOMIC DNA]</scope>
    <source>
        <strain evidence="3">CBS 304.66</strain>
    </source>
</reference>
<dbReference type="OrthoDB" id="74764at2759"/>